<accession>A0A383EN55</accession>
<dbReference type="EMBL" id="UINC01227232">
    <property type="protein sequence ID" value="SVE58024.1"/>
    <property type="molecule type" value="Genomic_DNA"/>
</dbReference>
<name>A0A383EN55_9ZZZZ</name>
<proteinExistence type="predicted"/>
<dbReference type="AlphaFoldDB" id="A0A383EN55"/>
<feature type="non-terminal residue" evidence="1">
    <location>
        <position position="1"/>
    </location>
</feature>
<reference evidence="1" key="1">
    <citation type="submission" date="2018-05" db="EMBL/GenBank/DDBJ databases">
        <authorList>
            <person name="Lanie J.A."/>
            <person name="Ng W.-L."/>
            <person name="Kazmierczak K.M."/>
            <person name="Andrzejewski T.M."/>
            <person name="Davidsen T.M."/>
            <person name="Wayne K.J."/>
            <person name="Tettelin H."/>
            <person name="Glass J.I."/>
            <person name="Rusch D."/>
            <person name="Podicherti R."/>
            <person name="Tsui H.-C.T."/>
            <person name="Winkler M.E."/>
        </authorList>
    </citation>
    <scope>NUCLEOTIDE SEQUENCE</scope>
</reference>
<organism evidence="1">
    <name type="scientific">marine metagenome</name>
    <dbReference type="NCBI Taxonomy" id="408172"/>
    <lineage>
        <taxon>unclassified sequences</taxon>
        <taxon>metagenomes</taxon>
        <taxon>ecological metagenomes</taxon>
    </lineage>
</organism>
<sequence length="102" mass="12230">KEEKKKKDELFIKKFSRIKSTLQELQDNYSNDENISIFVEDYTADLQLGEVELKIFTETDDSNDYRIWDDRDEKNYYFKDPGEVINYIIQAIGKFLAERESD</sequence>
<gene>
    <name evidence="1" type="ORF">METZ01_LOCUS510878</name>
</gene>
<protein>
    <submittedName>
        <fullName evidence="1">Uncharacterized protein</fullName>
    </submittedName>
</protein>
<evidence type="ECO:0000313" key="1">
    <source>
        <dbReference type="EMBL" id="SVE58024.1"/>
    </source>
</evidence>